<sequence>MDGVRSCPLLTGIAAAGSAFVGFASHGSSAVFVSVVAGALASVVNTLEHVGQVGMVFEMYRNCGGASFDSWRSQLNPDLKKGKWREERMESCLK</sequence>
<dbReference type="AlphaFoldDB" id="A0A835A3X1"/>
<comment type="caution">
    <text evidence="1">The sequence shown here is derived from an EMBL/GenBank/DDBJ whole genome shotgun (WGS) entry which is preliminary data.</text>
</comment>
<dbReference type="PANTHER" id="PTHR33358:SF12">
    <property type="entry name" value="F-BOX PROTEIN WITH A DOMAIN PROTEIN"/>
    <property type="match status" value="1"/>
</dbReference>
<dbReference type="PANTHER" id="PTHR33358">
    <property type="entry name" value="F-BOX PROTEIN WITH A DOMAIN PROTEIN"/>
    <property type="match status" value="1"/>
</dbReference>
<evidence type="ECO:0000313" key="2">
    <source>
        <dbReference type="Proteomes" id="UP000655225"/>
    </source>
</evidence>
<reference evidence="1 2" key="1">
    <citation type="submission" date="2020-04" db="EMBL/GenBank/DDBJ databases">
        <title>Plant Genome Project.</title>
        <authorList>
            <person name="Zhang R.-G."/>
        </authorList>
    </citation>
    <scope>NUCLEOTIDE SEQUENCE [LARGE SCALE GENOMIC DNA]</scope>
    <source>
        <strain evidence="1">YNK0</strain>
        <tissue evidence="1">Leaf</tissue>
    </source>
</reference>
<dbReference type="EMBL" id="JABCRI010000001">
    <property type="protein sequence ID" value="KAF8414096.1"/>
    <property type="molecule type" value="Genomic_DNA"/>
</dbReference>
<dbReference type="Pfam" id="PF14476">
    <property type="entry name" value="Chloroplast_duf"/>
    <property type="match status" value="1"/>
</dbReference>
<proteinExistence type="predicted"/>
<name>A0A835A3X1_TETSI</name>
<keyword evidence="2" id="KW-1185">Reference proteome</keyword>
<dbReference type="Proteomes" id="UP000655225">
    <property type="component" value="Unassembled WGS sequence"/>
</dbReference>
<accession>A0A835A3X1</accession>
<gene>
    <name evidence="1" type="ORF">HHK36_002095</name>
</gene>
<organism evidence="1 2">
    <name type="scientific">Tetracentron sinense</name>
    <name type="common">Spur-leaf</name>
    <dbReference type="NCBI Taxonomy" id="13715"/>
    <lineage>
        <taxon>Eukaryota</taxon>
        <taxon>Viridiplantae</taxon>
        <taxon>Streptophyta</taxon>
        <taxon>Embryophyta</taxon>
        <taxon>Tracheophyta</taxon>
        <taxon>Spermatophyta</taxon>
        <taxon>Magnoliopsida</taxon>
        <taxon>Trochodendrales</taxon>
        <taxon>Trochodendraceae</taxon>
        <taxon>Tetracentron</taxon>
    </lineage>
</organism>
<protein>
    <submittedName>
        <fullName evidence="1">Uncharacterized protein</fullName>
    </submittedName>
</protein>
<evidence type="ECO:0000313" key="1">
    <source>
        <dbReference type="EMBL" id="KAF8414096.1"/>
    </source>
</evidence>
<dbReference type="InterPro" id="IPR027949">
    <property type="entry name" value="Chloroplast_duf"/>
</dbReference>